<dbReference type="PANTHER" id="PTHR11458">
    <property type="entry name" value="DELTA-AMINOLEVULINIC ACID DEHYDRATASE"/>
    <property type="match status" value="1"/>
</dbReference>
<dbReference type="Pfam" id="PF00490">
    <property type="entry name" value="ALAD"/>
    <property type="match status" value="1"/>
</dbReference>
<feature type="binding site" evidence="9">
    <location>
        <position position="344"/>
    </location>
    <ligand>
        <name>5-aminolevulinate</name>
        <dbReference type="ChEBI" id="CHEBI:356416"/>
        <label>2</label>
    </ligand>
</feature>
<dbReference type="GO" id="GO:0008270">
    <property type="term" value="F:zinc ion binding"/>
    <property type="evidence" value="ECO:0007669"/>
    <property type="project" value="TreeGrafter"/>
</dbReference>
<evidence type="ECO:0000256" key="3">
    <source>
        <dbReference type="ARBA" id="ARBA00023133"/>
    </source>
</evidence>
<protein>
    <recommendedName>
        <fullName evidence="10">Delta-aminolevulinic acid dehydratase</fullName>
        <ecNumber evidence="10">4.2.1.24</ecNumber>
    </recommendedName>
</protein>
<keyword evidence="4 10" id="KW-0456">Lyase</keyword>
<evidence type="ECO:0000256" key="5">
    <source>
        <dbReference type="ARBA" id="ARBA00023244"/>
    </source>
</evidence>
<dbReference type="PRINTS" id="PR00144">
    <property type="entry name" value="DALDHYDRTASE"/>
</dbReference>
<dbReference type="SMART" id="SM01004">
    <property type="entry name" value="ALAD"/>
    <property type="match status" value="1"/>
</dbReference>
<dbReference type="SUPFAM" id="SSF51569">
    <property type="entry name" value="Aldolase"/>
    <property type="match status" value="1"/>
</dbReference>
<dbReference type="InterPro" id="IPR030656">
    <property type="entry name" value="ALAD_AS"/>
</dbReference>
<feature type="binding site" evidence="9">
    <location>
        <position position="305"/>
    </location>
    <ligand>
        <name>5-aminolevulinate</name>
        <dbReference type="ChEBI" id="CHEBI:356416"/>
        <label>2</label>
    </ligand>
</feature>
<feature type="binding site" evidence="9">
    <location>
        <position position="235"/>
    </location>
    <ligand>
        <name>5-aminolevulinate</name>
        <dbReference type="ChEBI" id="CHEBI:356416"/>
        <label>1</label>
    </ligand>
</feature>
<proteinExistence type="inferred from homology"/>
<sequence length="360" mass="38449">MWDSFQLPGQNLNASISHPVLRAWHTAGAGQSPDGTCQFGLDSLIFPLFVTEVPGAREPISSLPGQFRLGPGEIEAYLAPLVELGLRSVLLFGVITDASTLPKDDTGSAADLAAGPVRTAIRIIRERFPSLLIACDLCLCGYTGHGHCGLPSPADAADCHAPGASGLDHRLSIQRLGDIALAFALEGAHVIAPSDMQDGRIAAIKHALAHRNLQNRVSVMSYSAKFASCFYGPFRAAANSAPGSGDRSCYQLPAGARGLASRAISRDVAEGADFIMVKPGMPYLDIVRDAANEYPNVPVAIYQVSGEYAMLYHAAQHGALQLRAAVQESLEGAVRAGSRILITYYTPHLLHWWAGREYEY</sequence>
<dbReference type="eggNOG" id="KOG2794">
    <property type="taxonomic scope" value="Eukaryota"/>
</dbReference>
<evidence type="ECO:0000256" key="10">
    <source>
        <dbReference type="RuleBase" id="RU000515"/>
    </source>
</evidence>
<dbReference type="OMA" id="YQMDYAN"/>
<feature type="active site" description="Schiff-base intermediate with substrate" evidence="8">
    <location>
        <position position="278"/>
    </location>
</feature>
<comment type="subunit">
    <text evidence="10">Homooctamer.</text>
</comment>
<dbReference type="PROSITE" id="PS00169">
    <property type="entry name" value="D_ALA_DEHYDRATASE"/>
    <property type="match status" value="1"/>
</dbReference>
<dbReference type="InterPro" id="IPR013785">
    <property type="entry name" value="Aldolase_TIM"/>
</dbReference>
<evidence type="ECO:0000313" key="13">
    <source>
        <dbReference type="Proteomes" id="UP000030693"/>
    </source>
</evidence>
<keyword evidence="3" id="KW-0350">Heme biosynthesis</keyword>
<comment type="pathway">
    <text evidence="1">Porphyrin-containing compound metabolism; protoporphyrin-IX biosynthesis; coproporphyrinogen-III from 5-aminolevulinate: step 1/4.</text>
</comment>
<reference evidence="12" key="1">
    <citation type="submission" date="2013-04" db="EMBL/GenBank/DDBJ databases">
        <title>The Genome Sequence of Fonticula alba ATCC 38817.</title>
        <authorList>
            <consortium name="The Broad Institute Genomics Platform"/>
            <person name="Russ C."/>
            <person name="Cuomo C."/>
            <person name="Burger G."/>
            <person name="Gray M.W."/>
            <person name="Holland P.W.H."/>
            <person name="King N."/>
            <person name="Lang F.B.F."/>
            <person name="Roger A.J."/>
            <person name="Ruiz-Trillo I."/>
            <person name="Brown M."/>
            <person name="Walker B."/>
            <person name="Young S."/>
            <person name="Zeng Q."/>
            <person name="Gargeya S."/>
            <person name="Fitzgerald M."/>
            <person name="Haas B."/>
            <person name="Abouelleil A."/>
            <person name="Allen A.W."/>
            <person name="Alvarado L."/>
            <person name="Arachchi H.M."/>
            <person name="Berlin A.M."/>
            <person name="Chapman S.B."/>
            <person name="Gainer-Dewar J."/>
            <person name="Goldberg J."/>
            <person name="Griggs A."/>
            <person name="Gujja S."/>
            <person name="Hansen M."/>
            <person name="Howarth C."/>
            <person name="Imamovic A."/>
            <person name="Ireland A."/>
            <person name="Larimer J."/>
            <person name="McCowan C."/>
            <person name="Murphy C."/>
            <person name="Pearson M."/>
            <person name="Poon T.W."/>
            <person name="Priest M."/>
            <person name="Roberts A."/>
            <person name="Saif S."/>
            <person name="Shea T."/>
            <person name="Sisk P."/>
            <person name="Sykes S."/>
            <person name="Wortman J."/>
            <person name="Nusbaum C."/>
            <person name="Birren B."/>
        </authorList>
    </citation>
    <scope>NUCLEOTIDE SEQUENCE [LARGE SCALE GENOMIC DNA]</scope>
    <source>
        <strain evidence="12">ATCC 38817</strain>
    </source>
</reference>
<evidence type="ECO:0000256" key="6">
    <source>
        <dbReference type="ARBA" id="ARBA00025628"/>
    </source>
</evidence>
<organism evidence="12">
    <name type="scientific">Fonticula alba</name>
    <name type="common">Slime mold</name>
    <dbReference type="NCBI Taxonomy" id="691883"/>
    <lineage>
        <taxon>Eukaryota</taxon>
        <taxon>Rotosphaerida</taxon>
        <taxon>Fonticulaceae</taxon>
        <taxon>Fonticula</taxon>
    </lineage>
</organism>
<evidence type="ECO:0000256" key="1">
    <source>
        <dbReference type="ARBA" id="ARBA00004694"/>
    </source>
</evidence>
<dbReference type="AlphaFoldDB" id="A0A058Z8Q2"/>
<evidence type="ECO:0000256" key="11">
    <source>
        <dbReference type="RuleBase" id="RU004161"/>
    </source>
</evidence>
<feature type="binding site" evidence="9">
    <location>
        <position position="247"/>
    </location>
    <ligand>
        <name>5-aminolevulinate</name>
        <dbReference type="ChEBI" id="CHEBI:356416"/>
        <label>1</label>
    </ligand>
</feature>
<evidence type="ECO:0000256" key="4">
    <source>
        <dbReference type="ARBA" id="ARBA00023239"/>
    </source>
</evidence>
<keyword evidence="5 10" id="KW-0627">Porphyrin biosynthesis</keyword>
<evidence type="ECO:0000256" key="7">
    <source>
        <dbReference type="ARBA" id="ARBA00047651"/>
    </source>
</evidence>
<evidence type="ECO:0000256" key="2">
    <source>
        <dbReference type="ARBA" id="ARBA00008055"/>
    </source>
</evidence>
<dbReference type="Proteomes" id="UP000030693">
    <property type="component" value="Unassembled WGS sequence"/>
</dbReference>
<feature type="active site" description="Schiff-base intermediate with substrate" evidence="8">
    <location>
        <position position="225"/>
    </location>
</feature>
<comment type="similarity">
    <text evidence="2 11">Belongs to the ALAD family.</text>
</comment>
<dbReference type="GO" id="GO:0004655">
    <property type="term" value="F:porphobilinogen synthase activity"/>
    <property type="evidence" value="ECO:0007669"/>
    <property type="project" value="UniProtKB-EC"/>
</dbReference>
<dbReference type="InterPro" id="IPR001731">
    <property type="entry name" value="ALAD"/>
</dbReference>
<dbReference type="GO" id="GO:0006782">
    <property type="term" value="P:protoporphyrinogen IX biosynthetic process"/>
    <property type="evidence" value="ECO:0007669"/>
    <property type="project" value="UniProtKB-UniPathway"/>
</dbReference>
<dbReference type="PIRSF" id="PIRSF001415">
    <property type="entry name" value="Porphbilin_synth"/>
    <property type="match status" value="1"/>
</dbReference>
<keyword evidence="13" id="KW-1185">Reference proteome</keyword>
<comment type="catalytic activity">
    <reaction evidence="7 10">
        <text>2 5-aminolevulinate = porphobilinogen + 2 H2O + H(+)</text>
        <dbReference type="Rhea" id="RHEA:24064"/>
        <dbReference type="ChEBI" id="CHEBI:15377"/>
        <dbReference type="ChEBI" id="CHEBI:15378"/>
        <dbReference type="ChEBI" id="CHEBI:58126"/>
        <dbReference type="ChEBI" id="CHEBI:356416"/>
        <dbReference type="EC" id="4.2.1.24"/>
    </reaction>
</comment>
<dbReference type="Gene3D" id="3.20.20.70">
    <property type="entry name" value="Aldolase class I"/>
    <property type="match status" value="1"/>
</dbReference>
<dbReference type="OrthoDB" id="1530at2759"/>
<dbReference type="EC" id="4.2.1.24" evidence="10"/>
<dbReference type="NCBIfam" id="NF006762">
    <property type="entry name" value="PRK09283.1"/>
    <property type="match status" value="1"/>
</dbReference>
<evidence type="ECO:0000313" key="12">
    <source>
        <dbReference type="EMBL" id="KCV69907.1"/>
    </source>
</evidence>
<evidence type="ECO:0000256" key="8">
    <source>
        <dbReference type="PIRSR" id="PIRSR001415-1"/>
    </source>
</evidence>
<name>A0A058Z8Q2_FONAL</name>
<evidence type="ECO:0000256" key="9">
    <source>
        <dbReference type="PIRSR" id="PIRSR001415-2"/>
    </source>
</evidence>
<dbReference type="EMBL" id="KB932205">
    <property type="protein sequence ID" value="KCV69907.1"/>
    <property type="molecule type" value="Genomic_DNA"/>
</dbReference>
<comment type="function">
    <text evidence="6">Catalyzes an early step in the biosynthesis of tetrapyrroles. Binds two molecules of 5-aminolevulinate per subunit, each at a distinct site, and catalyzes their condensation to form porphobilinogen.</text>
</comment>
<dbReference type="GO" id="GO:0005829">
    <property type="term" value="C:cytosol"/>
    <property type="evidence" value="ECO:0007669"/>
    <property type="project" value="TreeGrafter"/>
</dbReference>
<gene>
    <name evidence="12" type="ORF">H696_03374</name>
</gene>
<dbReference type="UniPathway" id="UPA00251">
    <property type="reaction ID" value="UER00318"/>
</dbReference>
<dbReference type="STRING" id="691883.A0A058Z8Q2"/>
<dbReference type="GeneID" id="20528099"/>
<accession>A0A058Z8Q2</accession>
<dbReference type="RefSeq" id="XP_009495513.1">
    <property type="nucleotide sequence ID" value="XM_009497238.1"/>
</dbReference>
<dbReference type="PANTHER" id="PTHR11458:SF0">
    <property type="entry name" value="DELTA-AMINOLEVULINIC ACID DEHYDRATASE"/>
    <property type="match status" value="1"/>
</dbReference>